<dbReference type="PROSITE" id="PS50977">
    <property type="entry name" value="HTH_TETR_2"/>
    <property type="match status" value="1"/>
</dbReference>
<evidence type="ECO:0000256" key="3">
    <source>
        <dbReference type="ARBA" id="ARBA00023163"/>
    </source>
</evidence>
<keyword evidence="3" id="KW-0804">Transcription</keyword>
<evidence type="ECO:0000256" key="1">
    <source>
        <dbReference type="ARBA" id="ARBA00023015"/>
    </source>
</evidence>
<evidence type="ECO:0000256" key="2">
    <source>
        <dbReference type="ARBA" id="ARBA00023125"/>
    </source>
</evidence>
<feature type="domain" description="HTH tetR-type" evidence="5">
    <location>
        <begin position="11"/>
        <end position="71"/>
    </location>
</feature>
<dbReference type="RefSeq" id="WP_091840957.1">
    <property type="nucleotide sequence ID" value="NZ_FOAN01000010.1"/>
</dbReference>
<name>A0A1H7XL53_9HYPH</name>
<dbReference type="OrthoDB" id="2356263at2"/>
<dbReference type="Pfam" id="PF09209">
    <property type="entry name" value="CecR_C"/>
    <property type="match status" value="1"/>
</dbReference>
<dbReference type="InterPro" id="IPR001647">
    <property type="entry name" value="HTH_TetR"/>
</dbReference>
<dbReference type="EMBL" id="FOAN01000010">
    <property type="protein sequence ID" value="SEM34652.1"/>
    <property type="molecule type" value="Genomic_DNA"/>
</dbReference>
<dbReference type="InterPro" id="IPR015292">
    <property type="entry name" value="Tscrpt_reg_YbiH_C"/>
</dbReference>
<keyword evidence="1" id="KW-0805">Transcription regulation</keyword>
<dbReference type="InterPro" id="IPR009057">
    <property type="entry name" value="Homeodomain-like_sf"/>
</dbReference>
<evidence type="ECO:0000313" key="7">
    <source>
        <dbReference type="Proteomes" id="UP000199664"/>
    </source>
</evidence>
<sequence>MARTSILKDAEGTRQALIRAGLDLFGRNGFDATSTREIAQAAKVNSAGIAYHFGGKDGLRQACAEAIIARMQAVLAGGAPTVSITIDAADRDVATEQLLALIDRVVAFLTTVPESEVVARFVVREMLTPSPAFETIYGGLFEPVHRRVCQVWAAATGMEPEAPATKLAVFAAIGQVFYFRIARPAVTRRLGWDAIGPEEARAIAETVRRSVRASILACRGEAS</sequence>
<dbReference type="AlphaFoldDB" id="A0A1H7XL53"/>
<evidence type="ECO:0000313" key="6">
    <source>
        <dbReference type="EMBL" id="SEM34652.1"/>
    </source>
</evidence>
<keyword evidence="7" id="KW-1185">Reference proteome</keyword>
<accession>A0A1H7XL53</accession>
<dbReference type="GO" id="GO:0000976">
    <property type="term" value="F:transcription cis-regulatory region binding"/>
    <property type="evidence" value="ECO:0007669"/>
    <property type="project" value="TreeGrafter"/>
</dbReference>
<proteinExistence type="predicted"/>
<dbReference type="SUPFAM" id="SSF46689">
    <property type="entry name" value="Homeodomain-like"/>
    <property type="match status" value="1"/>
</dbReference>
<organism evidence="6 7">
    <name type="scientific">Bosea lupini</name>
    <dbReference type="NCBI Taxonomy" id="1036779"/>
    <lineage>
        <taxon>Bacteria</taxon>
        <taxon>Pseudomonadati</taxon>
        <taxon>Pseudomonadota</taxon>
        <taxon>Alphaproteobacteria</taxon>
        <taxon>Hyphomicrobiales</taxon>
        <taxon>Boseaceae</taxon>
        <taxon>Bosea</taxon>
    </lineage>
</organism>
<dbReference type="PRINTS" id="PR00455">
    <property type="entry name" value="HTHTETR"/>
</dbReference>
<dbReference type="SUPFAM" id="SSF48498">
    <property type="entry name" value="Tetracyclin repressor-like, C-terminal domain"/>
    <property type="match status" value="1"/>
</dbReference>
<evidence type="ECO:0000259" key="5">
    <source>
        <dbReference type="PROSITE" id="PS50977"/>
    </source>
</evidence>
<feature type="DNA-binding region" description="H-T-H motif" evidence="4">
    <location>
        <begin position="34"/>
        <end position="53"/>
    </location>
</feature>
<evidence type="ECO:0000256" key="4">
    <source>
        <dbReference type="PROSITE-ProRule" id="PRU00335"/>
    </source>
</evidence>
<dbReference type="InterPro" id="IPR036271">
    <property type="entry name" value="Tet_transcr_reg_TetR-rel_C_sf"/>
</dbReference>
<dbReference type="STRING" id="1036779.SAMN04515666_11077"/>
<dbReference type="Pfam" id="PF00440">
    <property type="entry name" value="TetR_N"/>
    <property type="match status" value="1"/>
</dbReference>
<dbReference type="InterPro" id="IPR050109">
    <property type="entry name" value="HTH-type_TetR-like_transc_reg"/>
</dbReference>
<dbReference type="Gene3D" id="1.10.10.60">
    <property type="entry name" value="Homeodomain-like"/>
    <property type="match status" value="1"/>
</dbReference>
<dbReference type="GO" id="GO:0003700">
    <property type="term" value="F:DNA-binding transcription factor activity"/>
    <property type="evidence" value="ECO:0007669"/>
    <property type="project" value="TreeGrafter"/>
</dbReference>
<dbReference type="Proteomes" id="UP000199664">
    <property type="component" value="Unassembled WGS sequence"/>
</dbReference>
<reference evidence="7" key="1">
    <citation type="submission" date="2016-10" db="EMBL/GenBank/DDBJ databases">
        <authorList>
            <person name="Varghese N."/>
            <person name="Submissions S."/>
        </authorList>
    </citation>
    <scope>NUCLEOTIDE SEQUENCE [LARGE SCALE GENOMIC DNA]</scope>
    <source>
        <strain evidence="7">LMG 26383,CCUG 61248,R- 45681</strain>
    </source>
</reference>
<gene>
    <name evidence="6" type="ORF">SAMN04515666_11077</name>
</gene>
<protein>
    <submittedName>
        <fullName evidence="6">DNA-binding transcriptional regulator, AcrR family</fullName>
    </submittedName>
</protein>
<dbReference type="PANTHER" id="PTHR30055:SF234">
    <property type="entry name" value="HTH-TYPE TRANSCRIPTIONAL REGULATOR BETI"/>
    <property type="match status" value="1"/>
</dbReference>
<keyword evidence="2 4" id="KW-0238">DNA-binding</keyword>
<dbReference type="PANTHER" id="PTHR30055">
    <property type="entry name" value="HTH-TYPE TRANSCRIPTIONAL REGULATOR RUTR"/>
    <property type="match status" value="1"/>
</dbReference>
<dbReference type="Gene3D" id="1.10.357.10">
    <property type="entry name" value="Tetracycline Repressor, domain 2"/>
    <property type="match status" value="1"/>
</dbReference>